<proteinExistence type="predicted"/>
<dbReference type="RefSeq" id="WP_091560514.1">
    <property type="nucleotide sequence ID" value="NZ_FNPH01000010.1"/>
</dbReference>
<keyword evidence="2" id="KW-0732">Signal</keyword>
<dbReference type="Pfam" id="PF04657">
    <property type="entry name" value="DMT_YdcZ"/>
    <property type="match status" value="2"/>
</dbReference>
<feature type="transmembrane region" description="Helical" evidence="1">
    <location>
        <begin position="34"/>
        <end position="56"/>
    </location>
</feature>
<evidence type="ECO:0000256" key="1">
    <source>
        <dbReference type="SAM" id="Phobius"/>
    </source>
</evidence>
<reference evidence="4" key="1">
    <citation type="submission" date="2016-10" db="EMBL/GenBank/DDBJ databases">
        <authorList>
            <person name="Varghese N."/>
            <person name="Submissions S."/>
        </authorList>
    </citation>
    <scope>NUCLEOTIDE SEQUENCE [LARGE SCALE GENOMIC DNA]</scope>
    <source>
        <strain evidence="4">DSM 45245</strain>
    </source>
</reference>
<accession>A0A1H3S307</accession>
<dbReference type="GO" id="GO:0005886">
    <property type="term" value="C:plasma membrane"/>
    <property type="evidence" value="ECO:0007669"/>
    <property type="project" value="TreeGrafter"/>
</dbReference>
<feature type="transmembrane region" description="Helical" evidence="1">
    <location>
        <begin position="192"/>
        <end position="215"/>
    </location>
</feature>
<dbReference type="EMBL" id="FNPH01000010">
    <property type="protein sequence ID" value="SDZ31965.1"/>
    <property type="molecule type" value="Genomic_DNA"/>
</dbReference>
<organism evidence="3 4">
    <name type="scientific">Micromonospora pattaloongensis</name>
    <dbReference type="NCBI Taxonomy" id="405436"/>
    <lineage>
        <taxon>Bacteria</taxon>
        <taxon>Bacillati</taxon>
        <taxon>Actinomycetota</taxon>
        <taxon>Actinomycetes</taxon>
        <taxon>Micromonosporales</taxon>
        <taxon>Micromonosporaceae</taxon>
        <taxon>Micromonospora</taxon>
    </lineage>
</organism>
<keyword evidence="4" id="KW-1185">Reference proteome</keyword>
<feature type="transmembrane region" description="Helical" evidence="1">
    <location>
        <begin position="159"/>
        <end position="180"/>
    </location>
</feature>
<keyword evidence="1" id="KW-0472">Membrane</keyword>
<protein>
    <submittedName>
        <fullName evidence="3">Transporter family-2 protein</fullName>
    </submittedName>
</protein>
<evidence type="ECO:0000256" key="2">
    <source>
        <dbReference type="SAM" id="SignalP"/>
    </source>
</evidence>
<dbReference type="InterPro" id="IPR006750">
    <property type="entry name" value="YdcZ"/>
</dbReference>
<feature type="transmembrane region" description="Helical" evidence="1">
    <location>
        <begin position="227"/>
        <end position="245"/>
    </location>
</feature>
<dbReference type="PANTHER" id="PTHR34821">
    <property type="entry name" value="INNER MEMBRANE PROTEIN YDCZ"/>
    <property type="match status" value="1"/>
</dbReference>
<feature type="chain" id="PRO_5017364587" evidence="2">
    <location>
        <begin position="22"/>
        <end position="309"/>
    </location>
</feature>
<feature type="signal peptide" evidence="2">
    <location>
        <begin position="1"/>
        <end position="21"/>
    </location>
</feature>
<dbReference type="AlphaFoldDB" id="A0A1H3S307"/>
<gene>
    <name evidence="3" type="ORF">SAMN05444365_11018</name>
</gene>
<dbReference type="PANTHER" id="PTHR34821:SF2">
    <property type="entry name" value="INNER MEMBRANE PROTEIN YDCZ"/>
    <property type="match status" value="1"/>
</dbReference>
<evidence type="ECO:0000313" key="3">
    <source>
        <dbReference type="EMBL" id="SDZ31965.1"/>
    </source>
</evidence>
<feature type="transmembrane region" description="Helical" evidence="1">
    <location>
        <begin position="76"/>
        <end position="95"/>
    </location>
</feature>
<evidence type="ECO:0000313" key="4">
    <source>
        <dbReference type="Proteomes" id="UP000242415"/>
    </source>
</evidence>
<sequence>MKALPPWAALCLAGLGGVASAAQSAANAELGVRVGSAVLGAVVNNLGGCLIVLAGLFLMPSMRSGLRALRHARLPWWAYLGGAGGAFLVTAATYAVPVLGVAVFTIAQVAGNSLGGLAVDRTGLAPAGRLALTGPRVAGALLGIGAVALSQLGRPVGEFAVGVVLLAVAAGLAVALQSALNGRVSAASTTAAGTAVNFAVGTPLILAVAAAVGAFGAAAHARWPSQWYLYCGGLLGVCIVVILLLSVRSVGVLRTGLSVVGGQLAGAMLLDVLLPGKPAVTPALLAGAVLTLLAVVVSGRAVRPVATGT</sequence>
<feature type="transmembrane region" description="Helical" evidence="1">
    <location>
        <begin position="280"/>
        <end position="302"/>
    </location>
</feature>
<dbReference type="OrthoDB" id="3406062at2"/>
<dbReference type="Proteomes" id="UP000242415">
    <property type="component" value="Unassembled WGS sequence"/>
</dbReference>
<keyword evidence="1" id="KW-1133">Transmembrane helix</keyword>
<keyword evidence="1" id="KW-0812">Transmembrane</keyword>
<name>A0A1H3S307_9ACTN</name>
<feature type="transmembrane region" description="Helical" evidence="1">
    <location>
        <begin position="252"/>
        <end position="274"/>
    </location>
</feature>
<dbReference type="STRING" id="405436.SAMN05444365_11018"/>